<dbReference type="GO" id="GO:0000785">
    <property type="term" value="C:chromatin"/>
    <property type="evidence" value="ECO:0000318"/>
    <property type="project" value="GO_Central"/>
</dbReference>
<accession>A0A251TMF4</accession>
<keyword evidence="3" id="KW-1185">Reference proteome</keyword>
<protein>
    <submittedName>
        <fullName evidence="2">Uncharacterized protein</fullName>
    </submittedName>
</protein>
<dbReference type="GO" id="GO:0007076">
    <property type="term" value="P:mitotic chromosome condensation"/>
    <property type="evidence" value="ECO:0000318"/>
    <property type="project" value="GO_Central"/>
</dbReference>
<feature type="coiled-coil region" evidence="1">
    <location>
        <begin position="193"/>
        <end position="241"/>
    </location>
</feature>
<feature type="coiled-coil region" evidence="1">
    <location>
        <begin position="62"/>
        <end position="100"/>
    </location>
</feature>
<dbReference type="Proteomes" id="UP000215914">
    <property type="component" value="Chromosome 10"/>
</dbReference>
<dbReference type="GO" id="GO:0000793">
    <property type="term" value="C:condensed chromosome"/>
    <property type="evidence" value="ECO:0000318"/>
    <property type="project" value="GO_Central"/>
</dbReference>
<keyword evidence="1" id="KW-0175">Coiled coil</keyword>
<evidence type="ECO:0000313" key="2">
    <source>
        <dbReference type="EMBL" id="OTG11933.1"/>
    </source>
</evidence>
<dbReference type="EMBL" id="CM007899">
    <property type="protein sequence ID" value="OTG11933.1"/>
    <property type="molecule type" value="Genomic_DNA"/>
</dbReference>
<dbReference type="InParanoid" id="A0A251TMF4"/>
<dbReference type="GO" id="GO:0000796">
    <property type="term" value="C:condensin complex"/>
    <property type="evidence" value="ECO:0000318"/>
    <property type="project" value="GO_Central"/>
</dbReference>
<dbReference type="PANTHER" id="PTHR43941:SF4">
    <property type="entry name" value="AH_BAR DOMAIN SUPERFAMILY PROTEIN"/>
    <property type="match status" value="1"/>
</dbReference>
<proteinExistence type="predicted"/>
<dbReference type="GO" id="GO:0003682">
    <property type="term" value="F:chromatin binding"/>
    <property type="evidence" value="ECO:0000318"/>
    <property type="project" value="GO_Central"/>
</dbReference>
<name>A0A251TMF4_HELAN</name>
<reference evidence="3" key="1">
    <citation type="journal article" date="2017" name="Nature">
        <title>The sunflower genome provides insights into oil metabolism, flowering and Asterid evolution.</title>
        <authorList>
            <person name="Badouin H."/>
            <person name="Gouzy J."/>
            <person name="Grassa C.J."/>
            <person name="Murat F."/>
            <person name="Staton S.E."/>
            <person name="Cottret L."/>
            <person name="Lelandais-Briere C."/>
            <person name="Owens G.L."/>
            <person name="Carrere S."/>
            <person name="Mayjonade B."/>
            <person name="Legrand L."/>
            <person name="Gill N."/>
            <person name="Kane N.C."/>
            <person name="Bowers J.E."/>
            <person name="Hubner S."/>
            <person name="Bellec A."/>
            <person name="Berard A."/>
            <person name="Berges H."/>
            <person name="Blanchet N."/>
            <person name="Boniface M.C."/>
            <person name="Brunel D."/>
            <person name="Catrice O."/>
            <person name="Chaidir N."/>
            <person name="Claudel C."/>
            <person name="Donnadieu C."/>
            <person name="Faraut T."/>
            <person name="Fievet G."/>
            <person name="Helmstetter N."/>
            <person name="King M."/>
            <person name="Knapp S.J."/>
            <person name="Lai Z."/>
            <person name="Le Paslier M.C."/>
            <person name="Lippi Y."/>
            <person name="Lorenzon L."/>
            <person name="Mandel J.R."/>
            <person name="Marage G."/>
            <person name="Marchand G."/>
            <person name="Marquand E."/>
            <person name="Bret-Mestries E."/>
            <person name="Morien E."/>
            <person name="Nambeesan S."/>
            <person name="Nguyen T."/>
            <person name="Pegot-Espagnet P."/>
            <person name="Pouilly N."/>
            <person name="Raftis F."/>
            <person name="Sallet E."/>
            <person name="Schiex T."/>
            <person name="Thomas J."/>
            <person name="Vandecasteele C."/>
            <person name="Vares D."/>
            <person name="Vear F."/>
            <person name="Vautrin S."/>
            <person name="Crespi M."/>
            <person name="Mangin B."/>
            <person name="Burke J.M."/>
            <person name="Salse J."/>
            <person name="Munos S."/>
            <person name="Vincourt P."/>
            <person name="Rieseberg L.H."/>
            <person name="Langlade N.B."/>
        </authorList>
    </citation>
    <scope>NUCLEOTIDE SEQUENCE [LARGE SCALE GENOMIC DNA]</scope>
    <source>
        <strain evidence="3">cv. SF193</strain>
    </source>
</reference>
<evidence type="ECO:0000256" key="1">
    <source>
        <dbReference type="SAM" id="Coils"/>
    </source>
</evidence>
<dbReference type="AlphaFoldDB" id="A0A251TMF4"/>
<gene>
    <name evidence="2" type="ORF">HannXRQ_Chr10g0304201</name>
</gene>
<dbReference type="PANTHER" id="PTHR43941">
    <property type="entry name" value="STRUCTURAL MAINTENANCE OF CHROMOSOMES PROTEIN 2"/>
    <property type="match status" value="1"/>
</dbReference>
<organism evidence="2 3">
    <name type="scientific">Helianthus annuus</name>
    <name type="common">Common sunflower</name>
    <dbReference type="NCBI Taxonomy" id="4232"/>
    <lineage>
        <taxon>Eukaryota</taxon>
        <taxon>Viridiplantae</taxon>
        <taxon>Streptophyta</taxon>
        <taxon>Embryophyta</taxon>
        <taxon>Tracheophyta</taxon>
        <taxon>Spermatophyta</taxon>
        <taxon>Magnoliopsida</taxon>
        <taxon>eudicotyledons</taxon>
        <taxon>Gunneridae</taxon>
        <taxon>Pentapetalae</taxon>
        <taxon>asterids</taxon>
        <taxon>campanulids</taxon>
        <taxon>Asterales</taxon>
        <taxon>Asteraceae</taxon>
        <taxon>Asteroideae</taxon>
        <taxon>Heliantheae alliance</taxon>
        <taxon>Heliantheae</taxon>
        <taxon>Helianthus</taxon>
    </lineage>
</organism>
<evidence type="ECO:0000313" key="3">
    <source>
        <dbReference type="Proteomes" id="UP000215914"/>
    </source>
</evidence>
<sequence length="413" mass="45225">MQGDDISNDPSACKEILGGLGTPFEVQRARAAPRELRINQLSTLLVGSSIVANAILEDYKVLGRREDEAARLRAEAEELVKAARAGTEQLEKDRAAFEKQKQTSEWAATAQLKQVRTLAKLLSDERKSWNEKYSNERKKWNESWAKQNDNLFRARQELTNAKAANVALGKEKAAAEAIAVKAQQAEALAVKALEEAKETGARTAKALDEAKERENRTSKALEEANAERTRLGKVVASLQAEVQTREVTVTDLTARMTAAEERVNTAVEAKDALASSFNQLEADREWMRSHGIARIVQAIMDAPETAAGLDLVKQRARDAGFKAGYNRCISHMNVMSIGGVIEERSGFRDVDTEGRLNAAVASFYDTSLSCVEKLDDCLEAADYVDRLRMLYTDAEEEDPAGGAGDDAGTSGTK</sequence>